<dbReference type="PANTHER" id="PTHR48082">
    <property type="entry name" value="ATP SYNTHASE SUBUNIT ALPHA, MITOCHONDRIAL"/>
    <property type="match status" value="1"/>
</dbReference>
<evidence type="ECO:0000256" key="7">
    <source>
        <dbReference type="ARBA" id="ARBA00023065"/>
    </source>
</evidence>
<keyword evidence="3" id="KW-0813">Transport</keyword>
<keyword evidence="4" id="KW-0547">Nucleotide-binding</keyword>
<evidence type="ECO:0000256" key="2">
    <source>
        <dbReference type="ARBA" id="ARBA00008936"/>
    </source>
</evidence>
<keyword evidence="10" id="KW-0066">ATP synthesis</keyword>
<feature type="domain" description="ATP synthase alpha subunit C-terminal" evidence="13">
    <location>
        <begin position="363"/>
        <end position="470"/>
    </location>
</feature>
<proteinExistence type="inferred from homology"/>
<organism evidence="14 15">
    <name type="scientific">Candidatus Woesebacteria bacterium RIFCSPLOWO2_01_FULL_37_19</name>
    <dbReference type="NCBI Taxonomy" id="1802514"/>
    <lineage>
        <taxon>Bacteria</taxon>
        <taxon>Candidatus Woeseibacteriota</taxon>
    </lineage>
</organism>
<gene>
    <name evidence="14" type="ORF">A2955_03435</name>
</gene>
<dbReference type="EMBL" id="MGHA01000040">
    <property type="protein sequence ID" value="OGM58817.1"/>
    <property type="molecule type" value="Genomic_DNA"/>
</dbReference>
<evidence type="ECO:0000256" key="1">
    <source>
        <dbReference type="ARBA" id="ARBA00004370"/>
    </source>
</evidence>
<dbReference type="Pfam" id="PF00006">
    <property type="entry name" value="ATP-synt_ab"/>
    <property type="match status" value="1"/>
</dbReference>
<reference evidence="14 15" key="1">
    <citation type="journal article" date="2016" name="Nat. Commun.">
        <title>Thousands of microbial genomes shed light on interconnected biogeochemical processes in an aquifer system.</title>
        <authorList>
            <person name="Anantharaman K."/>
            <person name="Brown C.T."/>
            <person name="Hug L.A."/>
            <person name="Sharon I."/>
            <person name="Castelle C.J."/>
            <person name="Probst A.J."/>
            <person name="Thomas B.C."/>
            <person name="Singh A."/>
            <person name="Wilkins M.J."/>
            <person name="Karaoz U."/>
            <person name="Brodie E.L."/>
            <person name="Williams K.H."/>
            <person name="Hubbard S.S."/>
            <person name="Banfield J.F."/>
        </authorList>
    </citation>
    <scope>NUCLEOTIDE SEQUENCE [LARGE SCALE GENOMIC DNA]</scope>
</reference>
<dbReference type="SUPFAM" id="SSF52540">
    <property type="entry name" value="P-loop containing nucleoside triphosphate hydrolases"/>
    <property type="match status" value="1"/>
</dbReference>
<evidence type="ECO:0000313" key="15">
    <source>
        <dbReference type="Proteomes" id="UP000177501"/>
    </source>
</evidence>
<evidence type="ECO:0000256" key="3">
    <source>
        <dbReference type="ARBA" id="ARBA00022448"/>
    </source>
</evidence>
<name>A0A1F8B4A2_9BACT</name>
<accession>A0A1F8B4A2</accession>
<protein>
    <recommendedName>
        <fullName evidence="16">ATPase F1/V1/A1 complex alpha/beta subunit nucleotide-binding domain-containing protein</fullName>
    </recommendedName>
</protein>
<evidence type="ECO:0000256" key="10">
    <source>
        <dbReference type="ARBA" id="ARBA00023310"/>
    </source>
</evidence>
<evidence type="ECO:0000256" key="5">
    <source>
        <dbReference type="ARBA" id="ARBA00022781"/>
    </source>
</evidence>
<dbReference type="InterPro" id="IPR027417">
    <property type="entry name" value="P-loop_NTPase"/>
</dbReference>
<keyword evidence="8" id="KW-0472">Membrane</keyword>
<evidence type="ECO:0000256" key="11">
    <source>
        <dbReference type="ARBA" id="ARBA00026013"/>
    </source>
</evidence>
<dbReference type="Gene3D" id="3.40.50.12240">
    <property type="match status" value="1"/>
</dbReference>
<dbReference type="AlphaFoldDB" id="A0A1F8B4A2"/>
<keyword evidence="9" id="KW-0139">CF(1)</keyword>
<dbReference type="Pfam" id="PF00306">
    <property type="entry name" value="ATP-synt_ab_C"/>
    <property type="match status" value="1"/>
</dbReference>
<dbReference type="GO" id="GO:0005524">
    <property type="term" value="F:ATP binding"/>
    <property type="evidence" value="ECO:0007669"/>
    <property type="project" value="UniProtKB-KW"/>
</dbReference>
<dbReference type="PROSITE" id="PS00152">
    <property type="entry name" value="ATPASE_ALPHA_BETA"/>
    <property type="match status" value="1"/>
</dbReference>
<dbReference type="SUPFAM" id="SSF50615">
    <property type="entry name" value="N-terminal domain of alpha and beta subunits of F1 ATP synthase"/>
    <property type="match status" value="1"/>
</dbReference>
<evidence type="ECO:0000259" key="12">
    <source>
        <dbReference type="Pfam" id="PF00006"/>
    </source>
</evidence>
<evidence type="ECO:0000256" key="8">
    <source>
        <dbReference type="ARBA" id="ARBA00023136"/>
    </source>
</evidence>
<dbReference type="InterPro" id="IPR005294">
    <property type="entry name" value="ATP_synth_F1_asu"/>
</dbReference>
<dbReference type="InterPro" id="IPR000793">
    <property type="entry name" value="ATP_synth_asu_C"/>
</dbReference>
<keyword evidence="6" id="KW-0067">ATP-binding</keyword>
<comment type="caution">
    <text evidence="14">The sequence shown here is derived from an EMBL/GenBank/DDBJ whole genome shotgun (WGS) entry which is preliminary data.</text>
</comment>
<evidence type="ECO:0008006" key="16">
    <source>
        <dbReference type="Google" id="ProtNLM"/>
    </source>
</evidence>
<dbReference type="SUPFAM" id="SSF47917">
    <property type="entry name" value="C-terminal domain of alpha and beta subunits of F1 ATP synthase"/>
    <property type="match status" value="1"/>
</dbReference>
<evidence type="ECO:0000259" key="13">
    <source>
        <dbReference type="Pfam" id="PF00306"/>
    </source>
</evidence>
<dbReference type="InterPro" id="IPR000194">
    <property type="entry name" value="ATPase_F1/V1/A1_a/bsu_nucl-bd"/>
</dbReference>
<dbReference type="GO" id="GO:0045259">
    <property type="term" value="C:proton-transporting ATP synthase complex"/>
    <property type="evidence" value="ECO:0007669"/>
    <property type="project" value="UniProtKB-KW"/>
</dbReference>
<sequence length="489" mass="54152">MKDFHDYLKEIGEVGRVQSIVQSIVYVSGLPGARPNEMLLGEQGQRGIVQSVSGNSVEVLMLDTHNLRHNLALARTNETFKINISPNILGRVVNAFGQPIDGLGPITGEKVAGDIYPEAPGISKRVKVNSPMETGVTIVDLLVPLGYGQRELVIGDKKTGKTTFLMQSISNQAKIGTICIYVSIGKRQDDVKSIENYLRKSGAIASSILVVSDSSDPATLVFLSPFTGMALAEYFRDSGKNVLIIFDDLSTHARFYREISLLSKRAPGRSSYPGDIFHIHAALLERAGQIKSENGSIVSITSLPVAETLEGDITGYIQTNLMAITDGHIFFDIDEFRKGQRPSINYSLSVSRVGNQTKDQLDKELAQNLREVLARYKKDLEIAKFGVELPELTKREIQRGGKIELIFNQDSETLITRELQIFLFGLLFAGFWDNKNIGMVKVDLIKLVEKYKKGELKQLAGQIEKIQTFDQLVSFANKYANSVTETLYV</sequence>
<dbReference type="GO" id="GO:0046933">
    <property type="term" value="F:proton-transporting ATP synthase activity, rotational mechanism"/>
    <property type="evidence" value="ECO:0007669"/>
    <property type="project" value="InterPro"/>
</dbReference>
<comment type="subcellular location">
    <subcellularLocation>
        <location evidence="1">Membrane</location>
    </subcellularLocation>
</comment>
<dbReference type="InterPro" id="IPR020003">
    <property type="entry name" value="ATPase_a/bsu_AS"/>
</dbReference>
<keyword evidence="5" id="KW-0375">Hydrogen ion transport</keyword>
<evidence type="ECO:0000256" key="4">
    <source>
        <dbReference type="ARBA" id="ARBA00022741"/>
    </source>
</evidence>
<comment type="subunit">
    <text evidence="11">F-type ATPases have 2 components, CF(1) - the catalytic core - and CF(0) - the membrane proton channel. CF(1) has five subunits: alpha(3), beta(3), gamma(1), delta(1), epsilon(1). CF(0) has four main subunits: a(1), b(1), b'(1) and c(9-12).</text>
</comment>
<evidence type="ECO:0000256" key="6">
    <source>
        <dbReference type="ARBA" id="ARBA00022840"/>
    </source>
</evidence>
<dbReference type="InterPro" id="IPR036121">
    <property type="entry name" value="ATPase_F1/V1/A1_a/bsu_N_sf"/>
</dbReference>
<dbReference type="STRING" id="1802514.A2955_03435"/>
<comment type="similarity">
    <text evidence="2">Belongs to the ATPase alpha/beta chains family.</text>
</comment>
<evidence type="ECO:0000256" key="9">
    <source>
        <dbReference type="ARBA" id="ARBA00023196"/>
    </source>
</evidence>
<dbReference type="Proteomes" id="UP000177501">
    <property type="component" value="Unassembled WGS sequence"/>
</dbReference>
<dbReference type="GO" id="GO:0043531">
    <property type="term" value="F:ADP binding"/>
    <property type="evidence" value="ECO:0007669"/>
    <property type="project" value="TreeGrafter"/>
</dbReference>
<dbReference type="PANTHER" id="PTHR48082:SF2">
    <property type="entry name" value="ATP SYNTHASE SUBUNIT ALPHA, MITOCHONDRIAL"/>
    <property type="match status" value="1"/>
</dbReference>
<dbReference type="FunFam" id="3.40.50.300:FF:002432">
    <property type="entry name" value="ATP synthase subunit alpha, mitochondrial"/>
    <property type="match status" value="1"/>
</dbReference>
<evidence type="ECO:0000313" key="14">
    <source>
        <dbReference type="EMBL" id="OGM58817.1"/>
    </source>
</evidence>
<keyword evidence="7" id="KW-0406">Ion transport</keyword>
<feature type="domain" description="ATPase F1/V1/A1 complex alpha/beta subunit nucleotide-binding" evidence="12">
    <location>
        <begin position="135"/>
        <end position="351"/>
    </location>
</feature>